<feature type="non-terminal residue" evidence="5">
    <location>
        <position position="114"/>
    </location>
</feature>
<dbReference type="PANTHER" id="PTHR43408:SF2">
    <property type="entry name" value="FMN REDUCTASE (NADPH)"/>
    <property type="match status" value="1"/>
</dbReference>
<dbReference type="InterPro" id="IPR029039">
    <property type="entry name" value="Flavoprotein-like_sf"/>
</dbReference>
<evidence type="ECO:0000256" key="2">
    <source>
        <dbReference type="ARBA" id="ARBA00022643"/>
    </source>
</evidence>
<protein>
    <recommendedName>
        <fullName evidence="4">NADPH-dependent FMN reductase-like domain-containing protein</fullName>
    </recommendedName>
</protein>
<dbReference type="SUPFAM" id="SSF52218">
    <property type="entry name" value="Flavoproteins"/>
    <property type="match status" value="1"/>
</dbReference>
<evidence type="ECO:0000256" key="1">
    <source>
        <dbReference type="ARBA" id="ARBA00022630"/>
    </source>
</evidence>
<keyword evidence="3" id="KW-0560">Oxidoreductase</keyword>
<reference evidence="5" key="1">
    <citation type="submission" date="2018-05" db="EMBL/GenBank/DDBJ databases">
        <authorList>
            <person name="Lanie J.A."/>
            <person name="Ng W.-L."/>
            <person name="Kazmierczak K.M."/>
            <person name="Andrzejewski T.M."/>
            <person name="Davidsen T.M."/>
            <person name="Wayne K.J."/>
            <person name="Tettelin H."/>
            <person name="Glass J.I."/>
            <person name="Rusch D."/>
            <person name="Podicherti R."/>
            <person name="Tsui H.-C.T."/>
            <person name="Winkler M.E."/>
        </authorList>
    </citation>
    <scope>NUCLEOTIDE SEQUENCE</scope>
</reference>
<proteinExistence type="predicted"/>
<keyword evidence="2" id="KW-0288">FMN</keyword>
<dbReference type="EMBL" id="UINC01005216">
    <property type="protein sequence ID" value="SVA19873.1"/>
    <property type="molecule type" value="Genomic_DNA"/>
</dbReference>
<dbReference type="Gene3D" id="3.40.50.360">
    <property type="match status" value="1"/>
</dbReference>
<accession>A0A381U095</accession>
<evidence type="ECO:0000259" key="4">
    <source>
        <dbReference type="Pfam" id="PF03358"/>
    </source>
</evidence>
<dbReference type="InterPro" id="IPR005025">
    <property type="entry name" value="FMN_Rdtase-like_dom"/>
</dbReference>
<evidence type="ECO:0000313" key="5">
    <source>
        <dbReference type="EMBL" id="SVA19873.1"/>
    </source>
</evidence>
<organism evidence="5">
    <name type="scientific">marine metagenome</name>
    <dbReference type="NCBI Taxonomy" id="408172"/>
    <lineage>
        <taxon>unclassified sequences</taxon>
        <taxon>metagenomes</taxon>
        <taxon>ecological metagenomes</taxon>
    </lineage>
</organism>
<sequence length="114" mass="12431">VDLSKISSEALLLRSKDKVLNDSIERVLDSDVIIAATPTYRATYTGLIKTFFDQFPENSLSGKLVLPIQTGGSAEHALSVEHGLTLMVRTLGAIVANKSIYSWGEHWNEDGNPS</sequence>
<feature type="domain" description="NADPH-dependent FMN reductase-like" evidence="4">
    <location>
        <begin position="17"/>
        <end position="107"/>
    </location>
</feature>
<name>A0A381U095_9ZZZZ</name>
<feature type="non-terminal residue" evidence="5">
    <location>
        <position position="1"/>
    </location>
</feature>
<dbReference type="AlphaFoldDB" id="A0A381U095"/>
<dbReference type="GO" id="GO:0016491">
    <property type="term" value="F:oxidoreductase activity"/>
    <property type="evidence" value="ECO:0007669"/>
    <property type="project" value="UniProtKB-KW"/>
</dbReference>
<dbReference type="PANTHER" id="PTHR43408">
    <property type="entry name" value="FMN REDUCTASE (NADPH)"/>
    <property type="match status" value="1"/>
</dbReference>
<gene>
    <name evidence="5" type="ORF">METZ01_LOCUS72727</name>
</gene>
<dbReference type="Pfam" id="PF03358">
    <property type="entry name" value="FMN_red"/>
    <property type="match status" value="1"/>
</dbReference>
<keyword evidence="1" id="KW-0285">Flavoprotein</keyword>
<evidence type="ECO:0000256" key="3">
    <source>
        <dbReference type="ARBA" id="ARBA00023002"/>
    </source>
</evidence>
<dbReference type="InterPro" id="IPR051814">
    <property type="entry name" value="NAD(P)H-dep_FMN_reductase"/>
</dbReference>